<feature type="transmembrane region" description="Helical" evidence="1">
    <location>
        <begin position="6"/>
        <end position="24"/>
    </location>
</feature>
<keyword evidence="1" id="KW-0472">Membrane</keyword>
<sequence>MVAVMTLVFLPVLVVVICGVCTVIERYSK</sequence>
<reference evidence="2" key="1">
    <citation type="journal article" date="2021" name="Proc. Natl. Acad. Sci. U.S.A.">
        <title>A Catalog of Tens of Thousands of Viruses from Human Metagenomes Reveals Hidden Associations with Chronic Diseases.</title>
        <authorList>
            <person name="Tisza M.J."/>
            <person name="Buck C.B."/>
        </authorList>
    </citation>
    <scope>NUCLEOTIDE SEQUENCE</scope>
    <source>
        <strain evidence="2">Ctd0M1</strain>
    </source>
</reference>
<dbReference type="EMBL" id="BK059094">
    <property type="protein sequence ID" value="DAE29462.1"/>
    <property type="molecule type" value="Genomic_DNA"/>
</dbReference>
<protein>
    <submittedName>
        <fullName evidence="2">Uncharacterized protein</fullName>
    </submittedName>
</protein>
<keyword evidence="1" id="KW-0812">Transmembrane</keyword>
<organism evidence="2">
    <name type="scientific">virus sp. ctd0M1</name>
    <dbReference type="NCBI Taxonomy" id="2827993"/>
    <lineage>
        <taxon>Viruses</taxon>
    </lineage>
</organism>
<proteinExistence type="predicted"/>
<evidence type="ECO:0000313" key="2">
    <source>
        <dbReference type="EMBL" id="DAE29462.1"/>
    </source>
</evidence>
<accession>A0A8S5RDH6</accession>
<name>A0A8S5RDH6_9VIRU</name>
<keyword evidence="1" id="KW-1133">Transmembrane helix</keyword>
<evidence type="ECO:0000256" key="1">
    <source>
        <dbReference type="SAM" id="Phobius"/>
    </source>
</evidence>